<dbReference type="Gene3D" id="3.90.550.10">
    <property type="entry name" value="Spore Coat Polysaccharide Biosynthesis Protein SpsA, Chain A"/>
    <property type="match status" value="1"/>
</dbReference>
<gene>
    <name evidence="4" type="ORF">MWH26_02710</name>
</gene>
<name>A0ABY4JCY4_9BACT</name>
<keyword evidence="2" id="KW-0808">Transferase</keyword>
<sequence length="318" mass="37121">MEQQKPTVHLAIAFDEGYITPVYVLLTSIFHHNAGQQIELHAIASDVPVADKEAIAAYVRQQGAQLHYYELDADTTRNFPVPDKSEAWLTLATYYRLFFAQLAPPDVERLLYLDIDSLVVGDLTEVYQADIGSAVIGAVMEAEMPLRTELGIYRLEDYFNAGILLINLPQWREQRTTAQIMKIIAAHPEKLEYCDQDALNMHFQGRWHRLDCRYNLMKAYIPHDLAKRDYRRFLADKVIIHYNGRNKPWHRACENKLRFLYLEYLRQSPRAKQAQFVPKPMTRLEMKKLLCSRVLETYFNYPEVGRVWRRVKGALGKE</sequence>
<accession>A0ABY4JCY4</accession>
<dbReference type="InterPro" id="IPR050748">
    <property type="entry name" value="Glycosyltrans_8_dom-fam"/>
</dbReference>
<protein>
    <submittedName>
        <fullName evidence="4">Glycosyltransferase family 8 protein</fullName>
    </submittedName>
</protein>
<dbReference type="CDD" id="cd04194">
    <property type="entry name" value="GT8_A4GalT_like"/>
    <property type="match status" value="1"/>
</dbReference>
<dbReference type="RefSeq" id="WP_247975943.1">
    <property type="nucleotide sequence ID" value="NZ_CP095848.1"/>
</dbReference>
<evidence type="ECO:0000313" key="4">
    <source>
        <dbReference type="EMBL" id="UPL49833.1"/>
    </source>
</evidence>
<keyword evidence="3" id="KW-0479">Metal-binding</keyword>
<dbReference type="Pfam" id="PF01501">
    <property type="entry name" value="Glyco_transf_8"/>
    <property type="match status" value="1"/>
</dbReference>
<reference evidence="4 5" key="1">
    <citation type="submission" date="2022-04" db="EMBL/GenBank/DDBJ databases">
        <title>Hymenobacter sp. isolated from the air.</title>
        <authorList>
            <person name="Won M."/>
            <person name="Lee C.-M."/>
            <person name="Woen H.-Y."/>
            <person name="Kwon S.-W."/>
        </authorList>
    </citation>
    <scope>NUCLEOTIDE SEQUENCE [LARGE SCALE GENOMIC DNA]</scope>
    <source>
        <strain evidence="5">5516 S-25</strain>
    </source>
</reference>
<proteinExistence type="predicted"/>
<evidence type="ECO:0000256" key="1">
    <source>
        <dbReference type="ARBA" id="ARBA00022676"/>
    </source>
</evidence>
<dbReference type="PANTHER" id="PTHR13778">
    <property type="entry name" value="GLYCOSYLTRANSFERASE 8 DOMAIN-CONTAINING PROTEIN"/>
    <property type="match status" value="1"/>
</dbReference>
<organism evidence="4 5">
    <name type="scientific">Hymenobacter sublimis</name>
    <dbReference type="NCBI Taxonomy" id="2933777"/>
    <lineage>
        <taxon>Bacteria</taxon>
        <taxon>Pseudomonadati</taxon>
        <taxon>Bacteroidota</taxon>
        <taxon>Cytophagia</taxon>
        <taxon>Cytophagales</taxon>
        <taxon>Hymenobacteraceae</taxon>
        <taxon>Hymenobacter</taxon>
    </lineage>
</organism>
<dbReference type="SUPFAM" id="SSF53448">
    <property type="entry name" value="Nucleotide-diphospho-sugar transferases"/>
    <property type="match status" value="1"/>
</dbReference>
<keyword evidence="1" id="KW-0328">Glycosyltransferase</keyword>
<dbReference type="PANTHER" id="PTHR13778:SF47">
    <property type="entry name" value="LIPOPOLYSACCHARIDE 1,3-GALACTOSYLTRANSFERASE"/>
    <property type="match status" value="1"/>
</dbReference>
<evidence type="ECO:0000313" key="5">
    <source>
        <dbReference type="Proteomes" id="UP000829647"/>
    </source>
</evidence>
<dbReference type="InterPro" id="IPR029044">
    <property type="entry name" value="Nucleotide-diphossugar_trans"/>
</dbReference>
<evidence type="ECO:0000256" key="3">
    <source>
        <dbReference type="ARBA" id="ARBA00022723"/>
    </source>
</evidence>
<evidence type="ECO:0000256" key="2">
    <source>
        <dbReference type="ARBA" id="ARBA00022679"/>
    </source>
</evidence>
<keyword evidence="5" id="KW-1185">Reference proteome</keyword>
<dbReference type="EMBL" id="CP095848">
    <property type="protein sequence ID" value="UPL49833.1"/>
    <property type="molecule type" value="Genomic_DNA"/>
</dbReference>
<dbReference type="InterPro" id="IPR002495">
    <property type="entry name" value="Glyco_trans_8"/>
</dbReference>
<dbReference type="Proteomes" id="UP000829647">
    <property type="component" value="Chromosome"/>
</dbReference>